<protein>
    <submittedName>
        <fullName evidence="1">Uncharacterized protein</fullName>
    </submittedName>
</protein>
<dbReference type="GeneID" id="19955982"/>
<reference evidence="1 2" key="1">
    <citation type="submission" date="2012-04" db="EMBL/GenBank/DDBJ databases">
        <title>The Genome Sequence of Saprolegnia declina VS20.</title>
        <authorList>
            <consortium name="The Broad Institute Genome Sequencing Platform"/>
            <person name="Russ C."/>
            <person name="Nusbaum C."/>
            <person name="Tyler B."/>
            <person name="van West P."/>
            <person name="Dieguez-Uribeondo J."/>
            <person name="de Bruijn I."/>
            <person name="Tripathy S."/>
            <person name="Jiang R."/>
            <person name="Young S.K."/>
            <person name="Zeng Q."/>
            <person name="Gargeya S."/>
            <person name="Fitzgerald M."/>
            <person name="Haas B."/>
            <person name="Abouelleil A."/>
            <person name="Alvarado L."/>
            <person name="Arachchi H.M."/>
            <person name="Berlin A."/>
            <person name="Chapman S.B."/>
            <person name="Goldberg J."/>
            <person name="Griggs A."/>
            <person name="Gujja S."/>
            <person name="Hansen M."/>
            <person name="Howarth C."/>
            <person name="Imamovic A."/>
            <person name="Larimer J."/>
            <person name="McCowen C."/>
            <person name="Montmayeur A."/>
            <person name="Murphy C."/>
            <person name="Neiman D."/>
            <person name="Pearson M."/>
            <person name="Priest M."/>
            <person name="Roberts A."/>
            <person name="Saif S."/>
            <person name="Shea T."/>
            <person name="Sisk P."/>
            <person name="Sykes S."/>
            <person name="Wortman J."/>
            <person name="Nusbaum C."/>
            <person name="Birren B."/>
        </authorList>
    </citation>
    <scope>NUCLEOTIDE SEQUENCE [LARGE SCALE GENOMIC DNA]</scope>
    <source>
        <strain evidence="1 2">VS20</strain>
    </source>
</reference>
<dbReference type="InParanoid" id="T0R4E6"/>
<sequence>MDSNPLTLPGNQALIARAQAAVASWTSSPKKLVFQTQYDYAESFCQLQGRDSVLASVLHATDLLDVYVVKVEMVREGRCRMSPAQLHRNRARLHRYSYDDYDHGNDWPNYASIDDVATETVAAKSWSDAHNNDVEFKIELDLSTELVHGGNLFADTSSPNEHMYRDWAKAKEPNVEMTFRRCVLVVWPQSRAFVAAGFKPNLARDVAAAAAGDKAGATATLCSMATSATSILSTELVSALELATTVGASDVAISLCRLWAATPQPREHAWKSPKELALVSALAKALHALGAGLLDVVMTDILPKLRKCDAARLATEYPPGAHAIVSALLAGDLYNLTDTLSVLYSLFRYSLLAKMCATSMPWHLSFAKLAMADPTDITCPLVVRLLRRTDADAEQLQEIATIVHTTLQLPGMAPLVVDTVLETCTHVQDALLPSLLSRLEREAVTEHTRRLIQHRLSLLPSLEAGPPDTGTSWCQPYATLPTHPHVQAFLRGPLQTLSHKGCNGIVGAREFATEHFTCDESYHGTTRASATAVASGSGARTRVDITKTDAFRPKVLQEWKRYCDEAATLRATFRI</sequence>
<dbReference type="EMBL" id="JH767218">
    <property type="protein sequence ID" value="EQC26923.1"/>
    <property type="molecule type" value="Genomic_DNA"/>
</dbReference>
<accession>T0R4E6</accession>
<name>T0R4E6_SAPDV</name>
<dbReference type="OrthoDB" id="10578008at2759"/>
<organism evidence="1 2">
    <name type="scientific">Saprolegnia diclina (strain VS20)</name>
    <dbReference type="NCBI Taxonomy" id="1156394"/>
    <lineage>
        <taxon>Eukaryota</taxon>
        <taxon>Sar</taxon>
        <taxon>Stramenopiles</taxon>
        <taxon>Oomycota</taxon>
        <taxon>Saprolegniomycetes</taxon>
        <taxon>Saprolegniales</taxon>
        <taxon>Saprolegniaceae</taxon>
        <taxon>Saprolegnia</taxon>
    </lineage>
</organism>
<proteinExistence type="predicted"/>
<dbReference type="Proteomes" id="UP000030762">
    <property type="component" value="Unassembled WGS sequence"/>
</dbReference>
<keyword evidence="2" id="KW-1185">Reference proteome</keyword>
<dbReference type="RefSeq" id="XP_008619644.1">
    <property type="nucleotide sequence ID" value="XM_008621422.1"/>
</dbReference>
<dbReference type="STRING" id="1156394.T0R4E6"/>
<dbReference type="VEuPathDB" id="FungiDB:SDRG_15255"/>
<gene>
    <name evidence="1" type="ORF">SDRG_15255</name>
</gene>
<dbReference type="AlphaFoldDB" id="T0R4E6"/>
<evidence type="ECO:0000313" key="2">
    <source>
        <dbReference type="Proteomes" id="UP000030762"/>
    </source>
</evidence>
<evidence type="ECO:0000313" key="1">
    <source>
        <dbReference type="EMBL" id="EQC26923.1"/>
    </source>
</evidence>